<protein>
    <submittedName>
        <fullName evidence="2">Uncharacterized protein</fullName>
    </submittedName>
</protein>
<gene>
    <name evidence="2" type="ORF">AZE42_13582</name>
</gene>
<feature type="region of interest" description="Disordered" evidence="1">
    <location>
        <begin position="76"/>
        <end position="101"/>
    </location>
</feature>
<dbReference type="EMBL" id="LVVM01000425">
    <property type="protein sequence ID" value="OJA20732.1"/>
    <property type="molecule type" value="Genomic_DNA"/>
</dbReference>
<name>A0A1J8RA37_9AGAM</name>
<dbReference type="Proteomes" id="UP000183567">
    <property type="component" value="Unassembled WGS sequence"/>
</dbReference>
<feature type="compositionally biased region" description="Basic residues" evidence="1">
    <location>
        <begin position="77"/>
        <end position="88"/>
    </location>
</feature>
<organism evidence="2 3">
    <name type="scientific">Rhizopogon vesiculosus</name>
    <dbReference type="NCBI Taxonomy" id="180088"/>
    <lineage>
        <taxon>Eukaryota</taxon>
        <taxon>Fungi</taxon>
        <taxon>Dikarya</taxon>
        <taxon>Basidiomycota</taxon>
        <taxon>Agaricomycotina</taxon>
        <taxon>Agaricomycetes</taxon>
        <taxon>Agaricomycetidae</taxon>
        <taxon>Boletales</taxon>
        <taxon>Suillineae</taxon>
        <taxon>Rhizopogonaceae</taxon>
        <taxon>Rhizopogon</taxon>
    </lineage>
</organism>
<proteinExistence type="predicted"/>
<dbReference type="STRING" id="180088.A0A1J8RA37"/>
<evidence type="ECO:0000313" key="2">
    <source>
        <dbReference type="EMBL" id="OJA20732.1"/>
    </source>
</evidence>
<feature type="non-terminal residue" evidence="2">
    <location>
        <position position="1"/>
    </location>
</feature>
<evidence type="ECO:0000313" key="3">
    <source>
        <dbReference type="Proteomes" id="UP000183567"/>
    </source>
</evidence>
<evidence type="ECO:0000256" key="1">
    <source>
        <dbReference type="SAM" id="MobiDB-lite"/>
    </source>
</evidence>
<reference evidence="2 3" key="1">
    <citation type="submission" date="2016-03" db="EMBL/GenBank/DDBJ databases">
        <title>Comparative genomics of the ectomycorrhizal sister species Rhizopogon vinicolor and Rhizopogon vesiculosus (Basidiomycota: Boletales) reveals a divergence of the mating type B locus.</title>
        <authorList>
            <person name="Mujic A.B."/>
            <person name="Kuo A."/>
            <person name="Tritt A."/>
            <person name="Lipzen A."/>
            <person name="Chen C."/>
            <person name="Johnson J."/>
            <person name="Sharma A."/>
            <person name="Barry K."/>
            <person name="Grigoriev I.V."/>
            <person name="Spatafora J.W."/>
        </authorList>
    </citation>
    <scope>NUCLEOTIDE SEQUENCE [LARGE SCALE GENOMIC DNA]</scope>
    <source>
        <strain evidence="2 3">AM-OR11-056</strain>
    </source>
</reference>
<comment type="caution">
    <text evidence="2">The sequence shown here is derived from an EMBL/GenBank/DDBJ whole genome shotgun (WGS) entry which is preliminary data.</text>
</comment>
<feature type="compositionally biased region" description="Polar residues" evidence="1">
    <location>
        <begin position="156"/>
        <end position="170"/>
    </location>
</feature>
<keyword evidence="3" id="KW-1185">Reference proteome</keyword>
<accession>A0A1J8RA37</accession>
<dbReference type="OrthoDB" id="2684393at2759"/>
<sequence length="282" mass="31282">SDHASEDNWKPPTVFDSLKFVVNDGESDIESDAEDITHSDGPLDDSSCCSRLIDFATFIGDDPSDETWLPPMQAKRLAQRKARPIRYKKGPDVGSKSVRTQRRYKELLQNQKSLTSLGFTVLPKLNQSALITPAAKDSESSPSTPCQDPEPDLESEGNTSDDAGTITPVSTAPPVADSQLSAGLARGVEEAWEEELEEQERSGVNIRSWDELRTQAYLLPGQRILQKKGKGRIVYVFGFIDVVDGRLALRNEEVEAIEEARKIIYPGANSSDAWWDNSYSHR</sequence>
<dbReference type="AlphaFoldDB" id="A0A1J8RA37"/>
<feature type="region of interest" description="Disordered" evidence="1">
    <location>
        <begin position="132"/>
        <end position="177"/>
    </location>
</feature>